<comment type="caution">
    <text evidence="5">The sequence shown here is derived from an EMBL/GenBank/DDBJ whole genome shotgun (WGS) entry which is preliminary data.</text>
</comment>
<name>A0A9W8HS37_9FUNG</name>
<evidence type="ECO:0000313" key="5">
    <source>
        <dbReference type="EMBL" id="KAJ2788964.1"/>
    </source>
</evidence>
<evidence type="ECO:0000256" key="2">
    <source>
        <dbReference type="ARBA" id="ARBA00023054"/>
    </source>
</evidence>
<reference evidence="5" key="1">
    <citation type="submission" date="2022-07" db="EMBL/GenBank/DDBJ databases">
        <title>Phylogenomic reconstructions and comparative analyses of Kickxellomycotina fungi.</title>
        <authorList>
            <person name="Reynolds N.K."/>
            <person name="Stajich J.E."/>
            <person name="Barry K."/>
            <person name="Grigoriev I.V."/>
            <person name="Crous P."/>
            <person name="Smith M.E."/>
        </authorList>
    </citation>
    <scope>NUCLEOTIDE SEQUENCE</scope>
    <source>
        <strain evidence="5">NRRL 1565</strain>
    </source>
</reference>
<evidence type="ECO:0000256" key="4">
    <source>
        <dbReference type="SAM" id="MobiDB-lite"/>
    </source>
</evidence>
<feature type="non-terminal residue" evidence="5">
    <location>
        <position position="226"/>
    </location>
</feature>
<dbReference type="Pfam" id="PF11559">
    <property type="entry name" value="ADIP"/>
    <property type="match status" value="1"/>
</dbReference>
<keyword evidence="2 3" id="KW-0175">Coiled coil</keyword>
<proteinExistence type="inferred from homology"/>
<evidence type="ECO:0000256" key="3">
    <source>
        <dbReference type="SAM" id="Coils"/>
    </source>
</evidence>
<keyword evidence="6" id="KW-1185">Reference proteome</keyword>
<feature type="coiled-coil region" evidence="3">
    <location>
        <begin position="137"/>
        <end position="192"/>
    </location>
</feature>
<feature type="region of interest" description="Disordered" evidence="4">
    <location>
        <begin position="207"/>
        <end position="226"/>
    </location>
</feature>
<dbReference type="PANTHER" id="PTHR47057:SF1">
    <property type="entry name" value="AFADIN_ALPHA-ACTININ-BINDING PROTEIN"/>
    <property type="match status" value="1"/>
</dbReference>
<dbReference type="AlphaFoldDB" id="A0A9W8HS37"/>
<protein>
    <submittedName>
        <fullName evidence="5">Uncharacterized protein</fullName>
    </submittedName>
</protein>
<organism evidence="5 6">
    <name type="scientific">Coemansia guatemalensis</name>
    <dbReference type="NCBI Taxonomy" id="2761395"/>
    <lineage>
        <taxon>Eukaryota</taxon>
        <taxon>Fungi</taxon>
        <taxon>Fungi incertae sedis</taxon>
        <taxon>Zoopagomycota</taxon>
        <taxon>Kickxellomycotina</taxon>
        <taxon>Kickxellomycetes</taxon>
        <taxon>Kickxellales</taxon>
        <taxon>Kickxellaceae</taxon>
        <taxon>Coemansia</taxon>
    </lineage>
</organism>
<dbReference type="OrthoDB" id="312015at2759"/>
<sequence>MMWDESPSFDARIGRQGQQNGYEYDSFDEHDNMHQNGELPMTPVQQQQQNTYGGIRQMEQTSMSSAWKRKEASIINPYAVLHQINRELMELGLPSPLMLPELPEFLEDNQRVVECLTALLHQRKRDLDFRETMDSELRTAMGEEDLLRSTIARLERELDQSQREAAMNRVKWEEAERNCAEGEAQRKRLAAELRTTRSNAAMVKAQFMHDGKRREQESIKLKDRLQ</sequence>
<dbReference type="InterPro" id="IPR021622">
    <property type="entry name" value="Afadin/alpha-actinin-bd"/>
</dbReference>
<feature type="region of interest" description="Disordered" evidence="4">
    <location>
        <begin position="1"/>
        <end position="30"/>
    </location>
</feature>
<evidence type="ECO:0000256" key="1">
    <source>
        <dbReference type="ARBA" id="ARBA00009291"/>
    </source>
</evidence>
<comment type="similarity">
    <text evidence="1">Belongs to the ADIP family.</text>
</comment>
<gene>
    <name evidence="5" type="ORF">H4R20_007270</name>
</gene>
<dbReference type="EMBL" id="JANBUO010003941">
    <property type="protein sequence ID" value="KAJ2788964.1"/>
    <property type="molecule type" value="Genomic_DNA"/>
</dbReference>
<accession>A0A9W8HS37</accession>
<dbReference type="PANTHER" id="PTHR47057">
    <property type="entry name" value="AFADIN/ALPHA-ACTININ-BINDING"/>
    <property type="match status" value="1"/>
</dbReference>
<evidence type="ECO:0000313" key="6">
    <source>
        <dbReference type="Proteomes" id="UP001140094"/>
    </source>
</evidence>
<dbReference type="Proteomes" id="UP001140094">
    <property type="component" value="Unassembled WGS sequence"/>
</dbReference>